<dbReference type="InterPro" id="IPR001048">
    <property type="entry name" value="Asp/Glu/Uridylate_kinase"/>
</dbReference>
<dbReference type="PANTHER" id="PTHR23342">
    <property type="entry name" value="N-ACETYLGLUTAMATE SYNTHASE"/>
    <property type="match status" value="1"/>
</dbReference>
<dbReference type="GO" id="GO:0003991">
    <property type="term" value="F:acetylglutamate kinase activity"/>
    <property type="evidence" value="ECO:0007669"/>
    <property type="project" value="UniProtKB-EC"/>
</dbReference>
<evidence type="ECO:0000256" key="7">
    <source>
        <dbReference type="ARBA" id="ARBA00022741"/>
    </source>
</evidence>
<keyword evidence="7" id="KW-0547">Nucleotide-binding</keyword>
<keyword evidence="5" id="KW-0028">Amino-acid biosynthesis</keyword>
<dbReference type="InterPro" id="IPR004662">
    <property type="entry name" value="AcgluKinase_fam"/>
</dbReference>
<keyword evidence="4" id="KW-0055">Arginine biosynthesis</keyword>
<dbReference type="GO" id="GO:0005737">
    <property type="term" value="C:cytoplasm"/>
    <property type="evidence" value="ECO:0007669"/>
    <property type="project" value="InterPro"/>
</dbReference>
<evidence type="ECO:0000256" key="12">
    <source>
        <dbReference type="ARBA" id="ARBA00048141"/>
    </source>
</evidence>
<evidence type="ECO:0000256" key="11">
    <source>
        <dbReference type="ARBA" id="ARBA00030639"/>
    </source>
</evidence>
<dbReference type="NCBIfam" id="TIGR00761">
    <property type="entry name" value="argB"/>
    <property type="match status" value="1"/>
</dbReference>
<keyword evidence="15" id="KW-1185">Reference proteome</keyword>
<dbReference type="EMBL" id="PIPS01000003">
    <property type="protein sequence ID" value="RUO42573.1"/>
    <property type="molecule type" value="Genomic_DNA"/>
</dbReference>
<evidence type="ECO:0000256" key="10">
    <source>
        <dbReference type="ARBA" id="ARBA00030178"/>
    </source>
</evidence>
<comment type="pathway">
    <text evidence="1">Amino-acid biosynthesis; L-arginine biosynthesis; N(2)-acetyl-L-ornithine from L-glutamate: step 2/4.</text>
</comment>
<accession>A0AA94JDN0</accession>
<dbReference type="InterPro" id="IPR036393">
    <property type="entry name" value="AceGlu_kinase-like_sf"/>
</dbReference>
<keyword evidence="8 14" id="KW-0418">Kinase</keyword>
<reference evidence="15" key="1">
    <citation type="journal article" date="2018" name="Front. Microbiol.">
        <title>Genome-Based Analysis Reveals the Taxonomy and Diversity of the Family Idiomarinaceae.</title>
        <authorList>
            <person name="Liu Y."/>
            <person name="Lai Q."/>
            <person name="Shao Z."/>
        </authorList>
    </citation>
    <scope>NUCLEOTIDE SEQUENCE [LARGE SCALE GENOMIC DNA]</scope>
    <source>
        <strain evidence="15">SN-14</strain>
    </source>
</reference>
<dbReference type="SUPFAM" id="SSF53633">
    <property type="entry name" value="Carbamate kinase-like"/>
    <property type="match status" value="1"/>
</dbReference>
<comment type="catalytic activity">
    <reaction evidence="12">
        <text>N-acetyl-L-glutamate + ATP = N-acetyl-L-glutamyl 5-phosphate + ADP</text>
        <dbReference type="Rhea" id="RHEA:14629"/>
        <dbReference type="ChEBI" id="CHEBI:30616"/>
        <dbReference type="ChEBI" id="CHEBI:44337"/>
        <dbReference type="ChEBI" id="CHEBI:57936"/>
        <dbReference type="ChEBI" id="CHEBI:456216"/>
        <dbReference type="EC" id="2.7.2.8"/>
    </reaction>
</comment>
<dbReference type="Gene3D" id="3.40.1160.10">
    <property type="entry name" value="Acetylglutamate kinase-like"/>
    <property type="match status" value="1"/>
</dbReference>
<feature type="domain" description="Aspartate/glutamate/uridylate kinase" evidence="13">
    <location>
        <begin position="7"/>
        <end position="234"/>
    </location>
</feature>
<sequence length="250" mass="26838">MSGVVEVIKIGGSLLAQPAQLRALFAGLAQQQHSTVIVHGGGAAVDNWLAGMGLQTEKRDGLRVSHEQQMPLIVGALAGYANKQLMSYAIEAGLQPTGLSLWETGMRCKALSSELGQVGICDEEQSQVSEWMNWLLEHSHLSIISCIGFDANGGWYNVNADNAAAALAQMLKAKLTFVTDVDGVYDQQQQLIPQLDSARYRHLCQQGVISGGMKVKVDSALATARQLRRSVRICGCACLTRPESGTTIVD</sequence>
<name>A0AA94JDN0_9GAMM</name>
<evidence type="ECO:0000313" key="15">
    <source>
        <dbReference type="Proteomes" id="UP000286680"/>
    </source>
</evidence>
<evidence type="ECO:0000256" key="8">
    <source>
        <dbReference type="ARBA" id="ARBA00022777"/>
    </source>
</evidence>
<dbReference type="PIRSF" id="PIRSF000728">
    <property type="entry name" value="NAGK"/>
    <property type="match status" value="1"/>
</dbReference>
<organism evidence="14 15">
    <name type="scientific">Idiomarina aquatica</name>
    <dbReference type="NCBI Taxonomy" id="1327752"/>
    <lineage>
        <taxon>Bacteria</taxon>
        <taxon>Pseudomonadati</taxon>
        <taxon>Pseudomonadota</taxon>
        <taxon>Gammaproteobacteria</taxon>
        <taxon>Alteromonadales</taxon>
        <taxon>Idiomarinaceae</taxon>
        <taxon>Idiomarina</taxon>
    </lineage>
</organism>
<dbReference type="PANTHER" id="PTHR23342:SF0">
    <property type="entry name" value="N-ACETYLGLUTAMATE SYNTHASE, MITOCHONDRIAL"/>
    <property type="match status" value="1"/>
</dbReference>
<dbReference type="GO" id="GO:0006526">
    <property type="term" value="P:L-arginine biosynthetic process"/>
    <property type="evidence" value="ECO:0007669"/>
    <property type="project" value="UniProtKB-KW"/>
</dbReference>
<comment type="caution">
    <text evidence="14">The sequence shown here is derived from an EMBL/GenBank/DDBJ whole genome shotgun (WGS) entry which is preliminary data.</text>
</comment>
<evidence type="ECO:0000256" key="2">
    <source>
        <dbReference type="ARBA" id="ARBA00013065"/>
    </source>
</evidence>
<evidence type="ECO:0000256" key="6">
    <source>
        <dbReference type="ARBA" id="ARBA00022679"/>
    </source>
</evidence>
<keyword evidence="9" id="KW-0067">ATP-binding</keyword>
<dbReference type="Proteomes" id="UP000286680">
    <property type="component" value="Unassembled WGS sequence"/>
</dbReference>
<protein>
    <recommendedName>
        <fullName evidence="3">Acetylglutamate kinase</fullName>
        <ecNumber evidence="2">2.7.2.8</ecNumber>
    </recommendedName>
    <alternativeName>
        <fullName evidence="10">N-acetyl-L-glutamate 5-phosphotransferase</fullName>
    </alternativeName>
    <alternativeName>
        <fullName evidence="11">NAG kinase</fullName>
    </alternativeName>
</protein>
<evidence type="ECO:0000259" key="13">
    <source>
        <dbReference type="Pfam" id="PF00696"/>
    </source>
</evidence>
<dbReference type="AlphaFoldDB" id="A0AA94JDN0"/>
<evidence type="ECO:0000256" key="1">
    <source>
        <dbReference type="ARBA" id="ARBA00004828"/>
    </source>
</evidence>
<proteinExistence type="predicted"/>
<dbReference type="EC" id="2.7.2.8" evidence="2"/>
<evidence type="ECO:0000256" key="9">
    <source>
        <dbReference type="ARBA" id="ARBA00022840"/>
    </source>
</evidence>
<evidence type="ECO:0000313" key="14">
    <source>
        <dbReference type="EMBL" id="RUO42573.1"/>
    </source>
</evidence>
<dbReference type="GO" id="GO:0005524">
    <property type="term" value="F:ATP binding"/>
    <property type="evidence" value="ECO:0007669"/>
    <property type="project" value="UniProtKB-KW"/>
</dbReference>
<evidence type="ECO:0000256" key="3">
    <source>
        <dbReference type="ARBA" id="ARBA00021197"/>
    </source>
</evidence>
<gene>
    <name evidence="14" type="primary">argB</name>
    <name evidence="14" type="ORF">CWE23_10865</name>
</gene>
<keyword evidence="6" id="KW-0808">Transferase</keyword>
<evidence type="ECO:0000256" key="4">
    <source>
        <dbReference type="ARBA" id="ARBA00022571"/>
    </source>
</evidence>
<evidence type="ECO:0000256" key="5">
    <source>
        <dbReference type="ARBA" id="ARBA00022605"/>
    </source>
</evidence>
<dbReference type="RefSeq" id="WP_126820247.1">
    <property type="nucleotide sequence ID" value="NZ_PIPS01000003.1"/>
</dbReference>
<dbReference type="Pfam" id="PF00696">
    <property type="entry name" value="AA_kinase"/>
    <property type="match status" value="1"/>
</dbReference>